<sequence length="718" mass="79372">FTLAAQSCGVKVLESKEDNSTVYEVQLYIQFDRWVQQVIDEQVPIRCKLPHTEGHLHPQDWKTGISKYETKDGLKLLKKSIKLDAYEAVSKPTTIPPKFIFKDYDNSVIIQTNNDEDMHKVSRNNSKGEDFDFDKLSEITKDVSHREKLVQSQSSRQSPNAVVSEIKISNSPNSEETQAMVASTLLTVSSRVRDRLMKGKNSFDDAAAQPTGNSQNNMVAPRDDVAQVKNLSFVDEGRNSKNDEIKERQKLFKNEASSTDETQRILKHILSQTNSGKKSGKILSKSSEKSDGNEVEMIDENEDSPNGIENWKSLTDYLDLDLWHAVSGLEQEPVSVWLEILRGEGTEGSAAVTGLQVGDDATLVVGTRTSPGLTSLVTECRAHDGAGGARQDLTDSRGCAVDPAIMPHFYETFTNYKYSQLHLTCTVLVCLGTCPTSNCDMLVGREKTPLKKRLGRRGRKMGEVVGVGEYEPTDVLVREAFGVKQPRGGLALSIGLQLDELDSENSTHEITNSTSSGVAAVNDIRMHSSEILTSNATNLTNITNISQSQTSIGEVLPTDAKTKLEPKTRKDGRKIQKSFGMIVDRIEVFNSVEVTGPGIENEPKKLVKQYRLQADETVGKDELLGGDMFCIASQKLVAAFGILLAVLVGALLFALYTCVRRKLLHINRPKTPLGLARGYERSITQSPTVGFSPQFPKGHFQQSPAAIIATRNYYRCHR</sequence>
<feature type="non-terminal residue" evidence="4">
    <location>
        <position position="1"/>
    </location>
</feature>
<dbReference type="Proteomes" id="UP000694843">
    <property type="component" value="Unplaced"/>
</dbReference>
<dbReference type="OrthoDB" id="6351704at2759"/>
<keyword evidence="2" id="KW-1133">Transmembrane helix</keyword>
<evidence type="ECO:0000313" key="4">
    <source>
        <dbReference type="RefSeq" id="XP_047736126.1"/>
    </source>
</evidence>
<dbReference type="PANTHER" id="PTHR46560:SF5">
    <property type="entry name" value="CYPHER, ISOFORM B"/>
    <property type="match status" value="1"/>
</dbReference>
<protein>
    <submittedName>
        <fullName evidence="4">Uncharacterized protein LOC108671819</fullName>
    </submittedName>
</protein>
<evidence type="ECO:0000256" key="2">
    <source>
        <dbReference type="SAM" id="Phobius"/>
    </source>
</evidence>
<evidence type="ECO:0000313" key="3">
    <source>
        <dbReference type="Proteomes" id="UP000694843"/>
    </source>
</evidence>
<keyword evidence="2" id="KW-0472">Membrane</keyword>
<dbReference type="GeneID" id="108671819"/>
<accession>A0A979FHQ5</accession>
<feature type="region of interest" description="Disordered" evidence="1">
    <location>
        <begin position="237"/>
        <end position="259"/>
    </location>
</feature>
<organism evidence="3 4">
    <name type="scientific">Hyalella azteca</name>
    <name type="common">Amphipod</name>
    <dbReference type="NCBI Taxonomy" id="294128"/>
    <lineage>
        <taxon>Eukaryota</taxon>
        <taxon>Metazoa</taxon>
        <taxon>Ecdysozoa</taxon>
        <taxon>Arthropoda</taxon>
        <taxon>Crustacea</taxon>
        <taxon>Multicrustacea</taxon>
        <taxon>Malacostraca</taxon>
        <taxon>Eumalacostraca</taxon>
        <taxon>Peracarida</taxon>
        <taxon>Amphipoda</taxon>
        <taxon>Senticaudata</taxon>
        <taxon>Talitrida</taxon>
        <taxon>Talitroidea</taxon>
        <taxon>Hyalellidae</taxon>
        <taxon>Hyalella</taxon>
    </lineage>
</organism>
<keyword evidence="2" id="KW-0812">Transmembrane</keyword>
<dbReference type="PANTHER" id="PTHR46560">
    <property type="entry name" value="CYPHER, ISOFORM B"/>
    <property type="match status" value="1"/>
</dbReference>
<evidence type="ECO:0000256" key="1">
    <source>
        <dbReference type="SAM" id="MobiDB-lite"/>
    </source>
</evidence>
<feature type="region of interest" description="Disordered" evidence="1">
    <location>
        <begin position="271"/>
        <end position="307"/>
    </location>
</feature>
<feature type="compositionally biased region" description="Basic and acidic residues" evidence="1">
    <location>
        <begin position="237"/>
        <end position="253"/>
    </location>
</feature>
<feature type="compositionally biased region" description="Acidic residues" evidence="1">
    <location>
        <begin position="293"/>
        <end position="303"/>
    </location>
</feature>
<keyword evidence="3" id="KW-1185">Reference proteome</keyword>
<feature type="compositionally biased region" description="Polar residues" evidence="1">
    <location>
        <begin position="150"/>
        <end position="176"/>
    </location>
</feature>
<gene>
    <name evidence="4" type="primary">LOC108671819</name>
</gene>
<dbReference type="KEGG" id="hazt:108671819"/>
<dbReference type="AlphaFoldDB" id="A0A979FHQ5"/>
<feature type="region of interest" description="Disordered" evidence="1">
    <location>
        <begin position="146"/>
        <end position="176"/>
    </location>
</feature>
<proteinExistence type="predicted"/>
<dbReference type="RefSeq" id="XP_047736126.1">
    <property type="nucleotide sequence ID" value="XM_047880170.1"/>
</dbReference>
<reference evidence="4" key="1">
    <citation type="submission" date="2025-08" db="UniProtKB">
        <authorList>
            <consortium name="RefSeq"/>
        </authorList>
    </citation>
    <scope>IDENTIFICATION</scope>
    <source>
        <tissue evidence="4">Whole organism</tissue>
    </source>
</reference>
<feature type="compositionally biased region" description="Low complexity" evidence="1">
    <location>
        <begin position="275"/>
        <end position="285"/>
    </location>
</feature>
<feature type="transmembrane region" description="Helical" evidence="2">
    <location>
        <begin position="636"/>
        <end position="659"/>
    </location>
</feature>
<name>A0A979FHQ5_HYAAZ</name>